<keyword evidence="2" id="KW-1185">Reference proteome</keyword>
<dbReference type="Pfam" id="PF07103">
    <property type="entry name" value="DUF1365"/>
    <property type="match status" value="1"/>
</dbReference>
<proteinExistence type="predicted"/>
<name>A0A1H6QJT9_9GAMM</name>
<evidence type="ECO:0000313" key="1">
    <source>
        <dbReference type="EMBL" id="SEI39555.1"/>
    </source>
</evidence>
<organism evidence="1 2">
    <name type="scientific">Allopseudospirillum japonicum</name>
    <dbReference type="NCBI Taxonomy" id="64971"/>
    <lineage>
        <taxon>Bacteria</taxon>
        <taxon>Pseudomonadati</taxon>
        <taxon>Pseudomonadota</taxon>
        <taxon>Gammaproteobacteria</taxon>
        <taxon>Oceanospirillales</taxon>
        <taxon>Oceanospirillaceae</taxon>
        <taxon>Allopseudospirillum</taxon>
    </lineage>
</organism>
<dbReference type="Proteomes" id="UP000242999">
    <property type="component" value="Unassembled WGS sequence"/>
</dbReference>
<dbReference type="PANTHER" id="PTHR33973">
    <property type="entry name" value="OS07G0153300 PROTEIN"/>
    <property type="match status" value="1"/>
</dbReference>
<dbReference type="AlphaFoldDB" id="A0A1H6QJT9"/>
<protein>
    <recommendedName>
        <fullName evidence="3">DUF1365 domain-containing protein</fullName>
    </recommendedName>
</protein>
<dbReference type="STRING" id="64971.SAMN05421831_101251"/>
<dbReference type="RefSeq" id="WP_093308133.1">
    <property type="nucleotide sequence ID" value="NZ_FNYH01000001.1"/>
</dbReference>
<reference evidence="2" key="1">
    <citation type="submission" date="2016-10" db="EMBL/GenBank/DDBJ databases">
        <authorList>
            <person name="Varghese N."/>
            <person name="Submissions S."/>
        </authorList>
    </citation>
    <scope>NUCLEOTIDE SEQUENCE [LARGE SCALE GENOMIC DNA]</scope>
    <source>
        <strain evidence="2">DSM 7165</strain>
    </source>
</reference>
<dbReference type="OrthoDB" id="9778801at2"/>
<sequence>MYTSAIYQGQVMHHRLRPKVHRFIYRVSACLFNLDELPLLSKAIPCFSYNQFNLWSFYDQDYGDHSKIPLNQQVRTYLKAQGYNLGEGKIFLLCYPRLLGYVFNPLSVYYCYDEAENLKLILYEVSNTFAQKHRYLLQVDTQEIKNTPYIVRQSCNKTFYVSPFIPMQCRYDFRMRLPDEKVLVGIRQHDQAGAFLHAVFQGRRQDFTQANLLRTWMRHPFMTLKVIAGIHWEALRLWRKKVPFYPRPKTAQSGDEK</sequence>
<evidence type="ECO:0000313" key="2">
    <source>
        <dbReference type="Proteomes" id="UP000242999"/>
    </source>
</evidence>
<dbReference type="EMBL" id="FNYH01000001">
    <property type="protein sequence ID" value="SEI39555.1"/>
    <property type="molecule type" value="Genomic_DNA"/>
</dbReference>
<accession>A0A1H6QJT9</accession>
<evidence type="ECO:0008006" key="3">
    <source>
        <dbReference type="Google" id="ProtNLM"/>
    </source>
</evidence>
<gene>
    <name evidence="1" type="ORF">SAMN05421831_101251</name>
</gene>
<dbReference type="InterPro" id="IPR010775">
    <property type="entry name" value="DUF1365"/>
</dbReference>
<dbReference type="PANTHER" id="PTHR33973:SF4">
    <property type="entry name" value="OS07G0153300 PROTEIN"/>
    <property type="match status" value="1"/>
</dbReference>